<evidence type="ECO:0000256" key="3">
    <source>
        <dbReference type="ARBA" id="ARBA00022825"/>
    </source>
</evidence>
<evidence type="ECO:0000259" key="6">
    <source>
        <dbReference type="PROSITE" id="PS50240"/>
    </source>
</evidence>
<evidence type="ECO:0000313" key="7">
    <source>
        <dbReference type="Ensembl" id="ENSFCTP00005010718.1"/>
    </source>
</evidence>
<dbReference type="PROSITE" id="PS00134">
    <property type="entry name" value="TRYPSIN_HIS"/>
    <property type="match status" value="1"/>
</dbReference>
<dbReference type="PANTHER" id="PTHR24252:SF7">
    <property type="entry name" value="HYALIN"/>
    <property type="match status" value="1"/>
</dbReference>
<reference evidence="7" key="3">
    <citation type="submission" date="2025-09" db="UniProtKB">
        <authorList>
            <consortium name="Ensembl"/>
        </authorList>
    </citation>
    <scope>IDENTIFICATION</scope>
    <source>
        <strain evidence="7">breed Abyssinian</strain>
    </source>
</reference>
<dbReference type="Pfam" id="PF00089">
    <property type="entry name" value="Trypsin"/>
    <property type="match status" value="1"/>
</dbReference>
<feature type="compositionally biased region" description="Gly residues" evidence="5">
    <location>
        <begin position="237"/>
        <end position="246"/>
    </location>
</feature>
<organism evidence="7 8">
    <name type="scientific">Felis catus</name>
    <name type="common">Cat</name>
    <name type="synonym">Felis silvestris catus</name>
    <dbReference type="NCBI Taxonomy" id="9685"/>
    <lineage>
        <taxon>Eukaryota</taxon>
        <taxon>Metazoa</taxon>
        <taxon>Chordata</taxon>
        <taxon>Craniata</taxon>
        <taxon>Vertebrata</taxon>
        <taxon>Euteleostomi</taxon>
        <taxon>Mammalia</taxon>
        <taxon>Eutheria</taxon>
        <taxon>Laurasiatheria</taxon>
        <taxon>Carnivora</taxon>
        <taxon>Feliformia</taxon>
        <taxon>Felidae</taxon>
        <taxon>Felinae</taxon>
        <taxon>Felis</taxon>
    </lineage>
</organism>
<keyword evidence="3" id="KW-0720">Serine protease</keyword>
<dbReference type="Proteomes" id="UP000823872">
    <property type="component" value="Chromosome E3"/>
</dbReference>
<dbReference type="PANTHER" id="PTHR24252">
    <property type="entry name" value="ACROSIN-RELATED"/>
    <property type="match status" value="1"/>
</dbReference>
<dbReference type="PROSITE" id="PS50240">
    <property type="entry name" value="TRYPSIN_DOM"/>
    <property type="match status" value="1"/>
</dbReference>
<reference evidence="7 8" key="1">
    <citation type="submission" date="2021-02" db="EMBL/GenBank/DDBJ databases">
        <title>Safari Cat Assemblies.</title>
        <authorList>
            <person name="Bredemeyer K.R."/>
            <person name="Murphy W.J."/>
        </authorList>
    </citation>
    <scope>NUCLEOTIDE SEQUENCE [LARGE SCALE GENOMIC DNA]</scope>
</reference>
<evidence type="ECO:0000256" key="4">
    <source>
        <dbReference type="ARBA" id="ARBA00023157"/>
    </source>
</evidence>
<evidence type="ECO:0000256" key="1">
    <source>
        <dbReference type="ARBA" id="ARBA00022670"/>
    </source>
</evidence>
<feature type="compositionally biased region" description="Low complexity" evidence="5">
    <location>
        <begin position="282"/>
        <end position="316"/>
    </location>
</feature>
<dbReference type="InterPro" id="IPR043504">
    <property type="entry name" value="Peptidase_S1_PA_chymotrypsin"/>
</dbReference>
<accession>A0ABI7WKD4</accession>
<evidence type="ECO:0000256" key="2">
    <source>
        <dbReference type="ARBA" id="ARBA00022801"/>
    </source>
</evidence>
<dbReference type="CDD" id="cd00190">
    <property type="entry name" value="Tryp_SPc"/>
    <property type="match status" value="1"/>
</dbReference>
<dbReference type="Gene3D" id="2.40.10.10">
    <property type="entry name" value="Trypsin-like serine proteases"/>
    <property type="match status" value="1"/>
</dbReference>
<proteinExistence type="predicted"/>
<reference evidence="7" key="2">
    <citation type="submission" date="2025-08" db="UniProtKB">
        <authorList>
            <consortium name="Ensembl"/>
        </authorList>
    </citation>
    <scope>IDENTIFICATION</scope>
    <source>
        <strain evidence="7">breed Abyssinian</strain>
    </source>
</reference>
<dbReference type="SMART" id="SM00020">
    <property type="entry name" value="Tryp_SPc"/>
    <property type="match status" value="1"/>
</dbReference>
<evidence type="ECO:0000256" key="5">
    <source>
        <dbReference type="SAM" id="MobiDB-lite"/>
    </source>
</evidence>
<protein>
    <recommendedName>
        <fullName evidence="6">Peptidase S1 domain-containing protein</fullName>
    </recommendedName>
</protein>
<keyword evidence="4" id="KW-1015">Disulfide bond</keyword>
<keyword evidence="8" id="KW-1185">Reference proteome</keyword>
<feature type="domain" description="Peptidase S1" evidence="6">
    <location>
        <begin position="101"/>
        <end position="317"/>
    </location>
</feature>
<dbReference type="GeneTree" id="ENSGT00940000162519"/>
<name>A0ABI7WKD4_FELCA</name>
<keyword evidence="2" id="KW-0378">Hydrolase</keyword>
<feature type="region of interest" description="Disordered" evidence="5">
    <location>
        <begin position="235"/>
        <end position="322"/>
    </location>
</feature>
<dbReference type="SUPFAM" id="SSF50494">
    <property type="entry name" value="Trypsin-like serine proteases"/>
    <property type="match status" value="1"/>
</dbReference>
<dbReference type="PRINTS" id="PR00722">
    <property type="entry name" value="CHYMOTRYPSIN"/>
</dbReference>
<dbReference type="InterPro" id="IPR018114">
    <property type="entry name" value="TRYPSIN_HIS"/>
</dbReference>
<sequence>MVPGVRGQGGAQDLCPWDTSRANQGLREHRGPLGPGARTLLSLQAPPGVQTLSGVTLPWPSSEDRMRGASRLQLLPLLLLLGAPGTPDSAACGQPQVSSRIVGGRDARDGQWPWQASIQHRGAHVCGGSLIAPQWVLTAAHCFPRRVLPSEYRVRLGALRLGSASPRALSAPVRRVLLPPDYSEGGGRGDLALLQLSRPVSLSARIQPVCLPEPGARPPLRAPCWVTGWGSLHPGGEAAGVGGGTGDPPPPPSDREPPTLPIRDPARPPGTQTSSRSDRRVPPLLLRASPSPRSYSPPSFPRSYSPPSSPQCHSQSGDLCRE</sequence>
<dbReference type="InterPro" id="IPR009003">
    <property type="entry name" value="Peptidase_S1_PA"/>
</dbReference>
<dbReference type="Ensembl" id="ENSFCTT00005015785.1">
    <property type="protein sequence ID" value="ENSFCTP00005010718.1"/>
    <property type="gene ID" value="ENSFCTG00005005672.1"/>
</dbReference>
<dbReference type="InterPro" id="IPR001254">
    <property type="entry name" value="Trypsin_dom"/>
</dbReference>
<evidence type="ECO:0000313" key="8">
    <source>
        <dbReference type="Proteomes" id="UP000823872"/>
    </source>
</evidence>
<dbReference type="InterPro" id="IPR001314">
    <property type="entry name" value="Peptidase_S1A"/>
</dbReference>
<keyword evidence="1" id="KW-0645">Protease</keyword>